<evidence type="ECO:0000313" key="3">
    <source>
        <dbReference type="EMBL" id="SEN51187.1"/>
    </source>
</evidence>
<evidence type="ECO:0000259" key="2">
    <source>
        <dbReference type="Pfam" id="PF00884"/>
    </source>
</evidence>
<proteinExistence type="predicted"/>
<feature type="transmembrane region" description="Helical" evidence="1">
    <location>
        <begin position="9"/>
        <end position="28"/>
    </location>
</feature>
<keyword evidence="1" id="KW-0472">Membrane</keyword>
<dbReference type="SUPFAM" id="SSF53649">
    <property type="entry name" value="Alkaline phosphatase-like"/>
    <property type="match status" value="1"/>
</dbReference>
<feature type="transmembrane region" description="Helical" evidence="1">
    <location>
        <begin position="61"/>
        <end position="85"/>
    </location>
</feature>
<dbReference type="GO" id="GO:0016740">
    <property type="term" value="F:transferase activity"/>
    <property type="evidence" value="ECO:0007669"/>
    <property type="project" value="UniProtKB-KW"/>
</dbReference>
<dbReference type="AlphaFoldDB" id="A0A1H8H624"/>
<dbReference type="InterPro" id="IPR000917">
    <property type="entry name" value="Sulfatase_N"/>
</dbReference>
<evidence type="ECO:0000313" key="4">
    <source>
        <dbReference type="Proteomes" id="UP000183002"/>
    </source>
</evidence>
<dbReference type="EMBL" id="FOCO01000016">
    <property type="protein sequence ID" value="SEN51187.1"/>
    <property type="molecule type" value="Genomic_DNA"/>
</dbReference>
<dbReference type="STRING" id="1077947.SAMN05216227_10168"/>
<dbReference type="InterPro" id="IPR017850">
    <property type="entry name" value="Alkaline_phosphatase_core_sf"/>
</dbReference>
<feature type="domain" description="Sulfatase N-terminal" evidence="2">
    <location>
        <begin position="231"/>
        <end position="477"/>
    </location>
</feature>
<keyword evidence="3" id="KW-0808">Transferase</keyword>
<feature type="transmembrane region" description="Helical" evidence="1">
    <location>
        <begin position="105"/>
        <end position="138"/>
    </location>
</feature>
<protein>
    <submittedName>
        <fullName evidence="3">Phosphoglycerol transferase MdoB</fullName>
    </submittedName>
</protein>
<accession>A0A1H8H624</accession>
<organism evidence="3 4">
    <name type="scientific">Pseudorhodobacter antarcticus</name>
    <dbReference type="NCBI Taxonomy" id="1077947"/>
    <lineage>
        <taxon>Bacteria</taxon>
        <taxon>Pseudomonadati</taxon>
        <taxon>Pseudomonadota</taxon>
        <taxon>Alphaproteobacteria</taxon>
        <taxon>Rhodobacterales</taxon>
        <taxon>Paracoccaceae</taxon>
        <taxon>Pseudorhodobacter</taxon>
    </lineage>
</organism>
<evidence type="ECO:0000256" key="1">
    <source>
        <dbReference type="SAM" id="Phobius"/>
    </source>
</evidence>
<dbReference type="RefSeq" id="WP_050519314.1">
    <property type="nucleotide sequence ID" value="NZ_FOCO01000016.1"/>
</dbReference>
<dbReference type="OrthoDB" id="1376015at2"/>
<keyword evidence="4" id="KW-1185">Reference proteome</keyword>
<gene>
    <name evidence="3" type="ORF">SAMN05216227_10168</name>
</gene>
<reference evidence="3 4" key="1">
    <citation type="submission" date="2016-10" db="EMBL/GenBank/DDBJ databases">
        <authorList>
            <person name="de Groot N.N."/>
        </authorList>
    </citation>
    <scope>NUCLEOTIDE SEQUENCE [LARGE SCALE GENOMIC DNA]</scope>
    <source>
        <strain evidence="3 4">CGMCC 1.10836</strain>
    </source>
</reference>
<dbReference type="Gene3D" id="3.40.720.10">
    <property type="entry name" value="Alkaline Phosphatase, subunit A"/>
    <property type="match status" value="1"/>
</dbReference>
<keyword evidence="1" id="KW-1133">Transmembrane helix</keyword>
<sequence length="546" mass="58500">MKGVLRHPALMPLVAVAIVFLLLVQPNYPDALTWRALLLFPLELPAILLAMAAFGRGRGGLMLRVAITLALTAVTVLKTADFAMFTALSRGFNPVADLPLIAAGVHLLAGAIGIFAAILVACAAVALVGVIAALVWWALGVWTRITMPPLARNLAAMVALLFASASVADIGAVKGWGVPFDPPGSAFTARIGVDRAQLIRTTLAELAVFRTTAALDPYAGQTGLLDLIDRDVIVVFVESYGRTSIDTPFYNDLHRATLAVGEARLRASGLAMASGYLGSPTSGGQSWLAHSTFANGLWINAQIRYRAALVSGRHTLFHLAQEAGFETAAVMPQITMDWPEADFMGFDRVFAAKDLGYKGLPFNWIEMPDQFTFAALDRLLLDQPATRPRFVQLATGSSHAPWVPVPQMIDWGDIGDGTEFNEMASAGDTPKEVWRDPERVRAQYRLAIDYALQNVLSYAALHAENPPLMIILGDHQAAGFVALDEGRDVPIHVIGPANLVARVKGFAPFEGLIPPVSAGSVPMDQMRDLVLQAFTSTPLPKGVTAP</sequence>
<name>A0A1H8H624_9RHOB</name>
<keyword evidence="1" id="KW-0812">Transmembrane</keyword>
<dbReference type="Pfam" id="PF00884">
    <property type="entry name" value="Sulfatase"/>
    <property type="match status" value="1"/>
</dbReference>
<feature type="transmembrane region" description="Helical" evidence="1">
    <location>
        <begin position="34"/>
        <end position="54"/>
    </location>
</feature>
<dbReference type="Proteomes" id="UP000183002">
    <property type="component" value="Unassembled WGS sequence"/>
</dbReference>